<proteinExistence type="inferred from homology"/>
<gene>
    <name evidence="8 10" type="primary">kdsA</name>
    <name evidence="10" type="ORF">H8E80_01810</name>
</gene>
<reference evidence="10 11" key="1">
    <citation type="submission" date="2020-08" db="EMBL/GenBank/DDBJ databases">
        <title>Bridging the membrane lipid divide: bacteria of the FCB group superphylum have the potential to synthesize archaeal ether lipids.</title>
        <authorList>
            <person name="Villanueva L."/>
            <person name="Von Meijenfeldt F.A.B."/>
            <person name="Westbye A.B."/>
            <person name="Yadav S."/>
            <person name="Hopmans E.C."/>
            <person name="Dutilh B.E."/>
            <person name="Sinninghe Damste J.S."/>
        </authorList>
    </citation>
    <scope>NUCLEOTIDE SEQUENCE [LARGE SCALE GENOMIC DNA]</scope>
    <source>
        <strain evidence="10">NIOZ-UU82</strain>
    </source>
</reference>
<comment type="caution">
    <text evidence="10">The sequence shown here is derived from an EMBL/GenBank/DDBJ whole genome shotgun (WGS) entry which is preliminary data.</text>
</comment>
<sequence length="277" mass="30058">MGNIVKTGNISIGRGEPLVLISGPCVIEDYETSFEIASFLKELTQELGIPFVFKASYDKANRTSINSFRGPGLVDGLKILAQIKSELGIKILSDVHRITEVERAAQVLDIIQIPAFLCRQTDFILEVAGAGKPVNIKKGQLLAPWDVVNIVKKITSAGNKRIMITERGTMFGYNNLIVDFRGIKIMQDTGWPIIFDATHSIQLPGGAGSSSGGQREFAPILARAAVAAGADGIFMEVHKDPDMALCDGPNSLKLDSLYNLLFQLKAIRKALDVQSES</sequence>
<evidence type="ECO:0000256" key="1">
    <source>
        <dbReference type="ARBA" id="ARBA00004496"/>
    </source>
</evidence>
<evidence type="ECO:0000313" key="11">
    <source>
        <dbReference type="Proteomes" id="UP000603545"/>
    </source>
</evidence>
<comment type="pathway">
    <text evidence="2">Bacterial outer membrane biogenesis; lipopolysaccharide biosynthesis.</text>
</comment>
<dbReference type="NCBIfam" id="NF003543">
    <property type="entry name" value="PRK05198.1"/>
    <property type="match status" value="1"/>
</dbReference>
<evidence type="ECO:0000256" key="7">
    <source>
        <dbReference type="ARBA" id="ARBA00049112"/>
    </source>
</evidence>
<dbReference type="HAMAP" id="MF_00056">
    <property type="entry name" value="KDO8P_synth"/>
    <property type="match status" value="1"/>
</dbReference>
<evidence type="ECO:0000256" key="4">
    <source>
        <dbReference type="ARBA" id="ARBA00010499"/>
    </source>
</evidence>
<dbReference type="EMBL" id="JACNLL010000024">
    <property type="protein sequence ID" value="MBC8198770.1"/>
    <property type="molecule type" value="Genomic_DNA"/>
</dbReference>
<dbReference type="Gene3D" id="3.20.20.70">
    <property type="entry name" value="Aldolase class I"/>
    <property type="match status" value="1"/>
</dbReference>
<dbReference type="Proteomes" id="UP000603545">
    <property type="component" value="Unassembled WGS sequence"/>
</dbReference>
<dbReference type="InterPro" id="IPR013785">
    <property type="entry name" value="Aldolase_TIM"/>
</dbReference>
<evidence type="ECO:0000256" key="2">
    <source>
        <dbReference type="ARBA" id="ARBA00004756"/>
    </source>
</evidence>
<evidence type="ECO:0000256" key="3">
    <source>
        <dbReference type="ARBA" id="ARBA00004845"/>
    </source>
</evidence>
<dbReference type="InterPro" id="IPR006269">
    <property type="entry name" value="KDO8P_synthase"/>
</dbReference>
<feature type="domain" description="DAHP synthetase I/KDSA" evidence="9">
    <location>
        <begin position="8"/>
        <end position="269"/>
    </location>
</feature>
<keyword evidence="8" id="KW-0448">Lipopolysaccharide biosynthesis</keyword>
<dbReference type="UniPathway" id="UPA00357">
    <property type="reaction ID" value="UER00474"/>
</dbReference>
<comment type="subcellular location">
    <subcellularLocation>
        <location evidence="1 8">Cytoplasm</location>
    </subcellularLocation>
</comment>
<comment type="catalytic activity">
    <reaction evidence="7 8">
        <text>D-arabinose 5-phosphate + phosphoenolpyruvate + H2O = 3-deoxy-alpha-D-manno-2-octulosonate-8-phosphate + phosphate</text>
        <dbReference type="Rhea" id="RHEA:14053"/>
        <dbReference type="ChEBI" id="CHEBI:15377"/>
        <dbReference type="ChEBI" id="CHEBI:43474"/>
        <dbReference type="ChEBI" id="CHEBI:57693"/>
        <dbReference type="ChEBI" id="CHEBI:58702"/>
        <dbReference type="ChEBI" id="CHEBI:85985"/>
        <dbReference type="EC" id="2.5.1.55"/>
    </reaction>
</comment>
<comment type="similarity">
    <text evidence="4 8">Belongs to the KdsA family.</text>
</comment>
<keyword evidence="5 8" id="KW-0963">Cytoplasm</keyword>
<dbReference type="PANTHER" id="PTHR21057">
    <property type="entry name" value="PHOSPHO-2-DEHYDRO-3-DEOXYHEPTONATE ALDOLASE"/>
    <property type="match status" value="1"/>
</dbReference>
<protein>
    <recommendedName>
        <fullName evidence="8">2-dehydro-3-deoxyphosphooctonate aldolase</fullName>
        <ecNumber evidence="8">2.5.1.55</ecNumber>
    </recommendedName>
    <alternativeName>
        <fullName evidence="8">3-deoxy-D-manno-octulosonic acid 8-phosphate synthase</fullName>
    </alternativeName>
    <alternativeName>
        <fullName evidence="8">KDO-8-phosphate synthase</fullName>
        <shortName evidence="8">KDO 8-P synthase</shortName>
        <shortName evidence="8">KDOPS</shortName>
    </alternativeName>
    <alternativeName>
        <fullName evidence="8">Phospho-2-dehydro-3-deoxyoctonate aldolase</fullName>
    </alternativeName>
</protein>
<organism evidence="10 11">
    <name type="scientific">Candidatus Desulfaltia bathyphila</name>
    <dbReference type="NCBI Taxonomy" id="2841697"/>
    <lineage>
        <taxon>Bacteria</taxon>
        <taxon>Pseudomonadati</taxon>
        <taxon>Thermodesulfobacteriota</taxon>
        <taxon>Desulfobacteria</taxon>
        <taxon>Desulfobacterales</taxon>
        <taxon>Desulfobacterales incertae sedis</taxon>
        <taxon>Candidatus Desulfaltia</taxon>
    </lineage>
</organism>
<dbReference type="GO" id="GO:0008676">
    <property type="term" value="F:3-deoxy-8-phosphooctulonate synthase activity"/>
    <property type="evidence" value="ECO:0007669"/>
    <property type="project" value="UniProtKB-UniRule"/>
</dbReference>
<keyword evidence="6 8" id="KW-0808">Transferase</keyword>
<evidence type="ECO:0000259" key="9">
    <source>
        <dbReference type="Pfam" id="PF00793"/>
    </source>
</evidence>
<name>A0A8J6N384_9BACT</name>
<evidence type="ECO:0000256" key="8">
    <source>
        <dbReference type="HAMAP-Rule" id="MF_00056"/>
    </source>
</evidence>
<dbReference type="GO" id="GO:0019294">
    <property type="term" value="P:keto-3-deoxy-D-manno-octulosonic acid biosynthetic process"/>
    <property type="evidence" value="ECO:0007669"/>
    <property type="project" value="UniProtKB-UniRule"/>
</dbReference>
<evidence type="ECO:0000256" key="6">
    <source>
        <dbReference type="ARBA" id="ARBA00022679"/>
    </source>
</evidence>
<dbReference type="InterPro" id="IPR006218">
    <property type="entry name" value="DAHP1/KDSA"/>
</dbReference>
<dbReference type="EC" id="2.5.1.55" evidence="8"/>
<comment type="pathway">
    <text evidence="3 8">Carbohydrate biosynthesis; 3-deoxy-D-manno-octulosonate biosynthesis; 3-deoxy-D-manno-octulosonate from D-ribulose 5-phosphate: step 2/3.</text>
</comment>
<dbReference type="GO" id="GO:0005737">
    <property type="term" value="C:cytoplasm"/>
    <property type="evidence" value="ECO:0007669"/>
    <property type="project" value="UniProtKB-SubCell"/>
</dbReference>
<dbReference type="Pfam" id="PF00793">
    <property type="entry name" value="DAHP_synth_1"/>
    <property type="match status" value="1"/>
</dbReference>
<evidence type="ECO:0000256" key="5">
    <source>
        <dbReference type="ARBA" id="ARBA00022490"/>
    </source>
</evidence>
<dbReference type="NCBIfam" id="TIGR01362">
    <property type="entry name" value="KDO8P_synth"/>
    <property type="match status" value="1"/>
</dbReference>
<accession>A0A8J6N384</accession>
<dbReference type="AlphaFoldDB" id="A0A8J6N384"/>
<dbReference type="SUPFAM" id="SSF51569">
    <property type="entry name" value="Aldolase"/>
    <property type="match status" value="1"/>
</dbReference>
<evidence type="ECO:0000313" key="10">
    <source>
        <dbReference type="EMBL" id="MBC8198770.1"/>
    </source>
</evidence>
<dbReference type="UniPathway" id="UPA00030"/>